<keyword evidence="1" id="KW-0812">Transmembrane</keyword>
<dbReference type="HOGENOM" id="CLU_2928373_0_0_9"/>
<evidence type="ECO:0000313" key="3">
    <source>
        <dbReference type="Proteomes" id="UP000004633"/>
    </source>
</evidence>
<evidence type="ECO:0000256" key="1">
    <source>
        <dbReference type="SAM" id="Phobius"/>
    </source>
</evidence>
<keyword evidence="1" id="KW-0472">Membrane</keyword>
<feature type="transmembrane region" description="Helical" evidence="1">
    <location>
        <begin position="39"/>
        <end position="59"/>
    </location>
</feature>
<dbReference type="Proteomes" id="UP000004633">
    <property type="component" value="Unassembled WGS sequence"/>
</dbReference>
<name>E7N4V9_9FIRM</name>
<keyword evidence="3" id="KW-1185">Reference proteome</keyword>
<feature type="non-terminal residue" evidence="2">
    <location>
        <position position="1"/>
    </location>
</feature>
<keyword evidence="1" id="KW-1133">Transmembrane helix</keyword>
<proteinExistence type="predicted"/>
<organism evidence="2 3">
    <name type="scientific">Selenomonas artemidis F0399</name>
    <dbReference type="NCBI Taxonomy" id="749551"/>
    <lineage>
        <taxon>Bacteria</taxon>
        <taxon>Bacillati</taxon>
        <taxon>Bacillota</taxon>
        <taxon>Negativicutes</taxon>
        <taxon>Selenomonadales</taxon>
        <taxon>Selenomonadaceae</taxon>
        <taxon>Selenomonas</taxon>
    </lineage>
</organism>
<comment type="caution">
    <text evidence="2">The sequence shown here is derived from an EMBL/GenBank/DDBJ whole genome shotgun (WGS) entry which is preliminary data.</text>
</comment>
<reference evidence="2 3" key="1">
    <citation type="submission" date="2010-08" db="EMBL/GenBank/DDBJ databases">
        <authorList>
            <person name="Weinstock G."/>
            <person name="Sodergren E."/>
            <person name="Clifton S."/>
            <person name="Fulton L."/>
            <person name="Fulton B."/>
            <person name="Courtney L."/>
            <person name="Fronick C."/>
            <person name="Harrison M."/>
            <person name="Strong C."/>
            <person name="Farmer C."/>
            <person name="Delahaunty K."/>
            <person name="Markovic C."/>
            <person name="Hall O."/>
            <person name="Minx P."/>
            <person name="Tomlinson C."/>
            <person name="Mitreva M."/>
            <person name="Hou S."/>
            <person name="Chen J."/>
            <person name="Wollam A."/>
            <person name="Pepin K.H."/>
            <person name="Johnson M."/>
            <person name="Bhonagiri V."/>
            <person name="Zhang X."/>
            <person name="Suruliraj S."/>
            <person name="Warren W."/>
            <person name="Chinwalla A."/>
            <person name="Mardis E.R."/>
            <person name="Wilson R.K."/>
        </authorList>
    </citation>
    <scope>NUCLEOTIDE SEQUENCE [LARGE SCALE GENOMIC DNA]</scope>
    <source>
        <strain evidence="2 3">F0399</strain>
    </source>
</reference>
<accession>E7N4V9</accession>
<evidence type="ECO:0000313" key="2">
    <source>
        <dbReference type="EMBL" id="EFW28795.1"/>
    </source>
</evidence>
<gene>
    <name evidence="2" type="ORF">HMPREF9555_02054</name>
</gene>
<dbReference type="EMBL" id="AECV01000059">
    <property type="protein sequence ID" value="EFW28795.1"/>
    <property type="molecule type" value="Genomic_DNA"/>
</dbReference>
<sequence>PIYRLFFTDSAKLVCICRTEDATDLIATEKDLHFLRKQFLVLVVLCYTVHSMSLHWMFFV</sequence>
<protein>
    <submittedName>
        <fullName evidence="2">Uncharacterized protein</fullName>
    </submittedName>
</protein>
<dbReference type="AlphaFoldDB" id="E7N4V9"/>